<protein>
    <submittedName>
        <fullName evidence="3">Uncharacterized protein</fullName>
    </submittedName>
</protein>
<dbReference type="EMBL" id="JBBXMP010000467">
    <property type="protein sequence ID" value="KAL0057663.1"/>
    <property type="molecule type" value="Genomic_DNA"/>
</dbReference>
<dbReference type="Proteomes" id="UP001437256">
    <property type="component" value="Unassembled WGS sequence"/>
</dbReference>
<evidence type="ECO:0000313" key="4">
    <source>
        <dbReference type="Proteomes" id="UP001437256"/>
    </source>
</evidence>
<keyword evidence="4" id="KW-1185">Reference proteome</keyword>
<accession>A0ABR2ZA47</accession>
<sequence length="401" mass="45414">MSATQQHSREFVLPSAHATQLDDETAQLRADLHRLEKEKSGLDSKVRELEGILLRLKQDDSSLRNKIQESEVRLKQLNDDCDSVLNYEKAIVRREWEKHVRAYRGMRTAKERVIQLERKIKAGEIEELRAELMSPPSPVGSPSGCQSSEERDGVEFGPDDWIEGVLTPLHSPSLSPLVTPDANITDVEEDGRTAPREGSTGDNDDSESHMTSAKEPQSEENWVKEAAGDQSVALVPFPTGEPVPKWFKGAFRCLNVSIGGEYLELVGHWVVIERLKGWKTGVRGLNARSRPQDLRKFMSSGKTRWDYGPHMGETFVRSFSSSVRTWWRSLRTEKDWRGLNRCGQSGWCLLLVCMKWWATGIADMEDSEEKKAAETEWMLVLEEMNEAAQGLRAYLKSEAEA</sequence>
<organism evidence="3 4">
    <name type="scientific">Marasmius tenuissimus</name>
    <dbReference type="NCBI Taxonomy" id="585030"/>
    <lineage>
        <taxon>Eukaryota</taxon>
        <taxon>Fungi</taxon>
        <taxon>Dikarya</taxon>
        <taxon>Basidiomycota</taxon>
        <taxon>Agaricomycotina</taxon>
        <taxon>Agaricomycetes</taxon>
        <taxon>Agaricomycetidae</taxon>
        <taxon>Agaricales</taxon>
        <taxon>Marasmiineae</taxon>
        <taxon>Marasmiaceae</taxon>
        <taxon>Marasmius</taxon>
    </lineage>
</organism>
<feature type="coiled-coil region" evidence="1">
    <location>
        <begin position="18"/>
        <end position="80"/>
    </location>
</feature>
<comment type="caution">
    <text evidence="3">The sequence shown here is derived from an EMBL/GenBank/DDBJ whole genome shotgun (WGS) entry which is preliminary data.</text>
</comment>
<evidence type="ECO:0000313" key="3">
    <source>
        <dbReference type="EMBL" id="KAL0057663.1"/>
    </source>
</evidence>
<reference evidence="3 4" key="1">
    <citation type="submission" date="2024-05" db="EMBL/GenBank/DDBJ databases">
        <title>A draft genome resource for the thread blight pathogen Marasmius tenuissimus strain MS-2.</title>
        <authorList>
            <person name="Yulfo-Soto G.E."/>
            <person name="Baruah I.K."/>
            <person name="Amoako-Attah I."/>
            <person name="Bukari Y."/>
            <person name="Meinhardt L.W."/>
            <person name="Bailey B.A."/>
            <person name="Cohen S.P."/>
        </authorList>
    </citation>
    <scope>NUCLEOTIDE SEQUENCE [LARGE SCALE GENOMIC DNA]</scope>
    <source>
        <strain evidence="3 4">MS-2</strain>
    </source>
</reference>
<evidence type="ECO:0000256" key="2">
    <source>
        <dbReference type="SAM" id="MobiDB-lite"/>
    </source>
</evidence>
<keyword evidence="1" id="KW-0175">Coiled coil</keyword>
<feature type="region of interest" description="Disordered" evidence="2">
    <location>
        <begin position="172"/>
        <end position="223"/>
    </location>
</feature>
<evidence type="ECO:0000256" key="1">
    <source>
        <dbReference type="SAM" id="Coils"/>
    </source>
</evidence>
<proteinExistence type="predicted"/>
<feature type="region of interest" description="Disordered" evidence="2">
    <location>
        <begin position="133"/>
        <end position="157"/>
    </location>
</feature>
<name>A0ABR2ZA47_9AGAR</name>
<gene>
    <name evidence="3" type="ORF">AAF712_015691</name>
</gene>